<gene>
    <name evidence="1" type="ORF">Tc00.1047053506173.150</name>
</gene>
<dbReference type="Proteomes" id="UP000002296">
    <property type="component" value="Unassembled WGS sequence"/>
</dbReference>
<dbReference type="AlphaFoldDB" id="Q4E218"/>
<organism evidence="1 2">
    <name type="scientific">Trypanosoma cruzi (strain CL Brener)</name>
    <dbReference type="NCBI Taxonomy" id="353153"/>
    <lineage>
        <taxon>Eukaryota</taxon>
        <taxon>Discoba</taxon>
        <taxon>Euglenozoa</taxon>
        <taxon>Kinetoplastea</taxon>
        <taxon>Metakinetoplastina</taxon>
        <taxon>Trypanosomatida</taxon>
        <taxon>Trypanosomatidae</taxon>
        <taxon>Trypanosoma</taxon>
        <taxon>Schizotrypanum</taxon>
    </lineage>
</organism>
<evidence type="ECO:0000313" key="2">
    <source>
        <dbReference type="Proteomes" id="UP000002296"/>
    </source>
</evidence>
<dbReference type="RefSeq" id="XP_820674.1">
    <property type="nucleotide sequence ID" value="XM_815581.1"/>
</dbReference>
<name>Q4E218_TRYCC</name>
<accession>Q4E218</accession>
<dbReference type="InParanoid" id="Q4E218"/>
<sequence>MRMSREKERGLTAQPSLLFWRVCSYFFFCPFVSGHGGIEGHRPTKVFAHIHTLMPPSPPNSGVKTKFLLLFALAQLFVYQLTPFCPACQFDWIVWDCSPTPSNKTG</sequence>
<protein>
    <submittedName>
        <fullName evidence="1">Uncharacterized protein</fullName>
    </submittedName>
</protein>
<dbReference type="PaxDb" id="353153-Q4E218"/>
<dbReference type="VEuPathDB" id="TriTrypDB:TcCLB.506173.150"/>
<evidence type="ECO:0000313" key="1">
    <source>
        <dbReference type="EMBL" id="EAN98823.1"/>
    </source>
</evidence>
<comment type="caution">
    <text evidence="1">The sequence shown here is derived from an EMBL/GenBank/DDBJ whole genome shotgun (WGS) entry which is preliminary data.</text>
</comment>
<dbReference type="KEGG" id="tcr:506173.150"/>
<keyword evidence="2" id="KW-1185">Reference proteome</keyword>
<dbReference type="GeneID" id="3553415"/>
<proteinExistence type="predicted"/>
<dbReference type="EMBL" id="AAHK01000040">
    <property type="protein sequence ID" value="EAN98823.1"/>
    <property type="molecule type" value="Genomic_DNA"/>
</dbReference>
<reference evidence="1 2" key="1">
    <citation type="journal article" date="2005" name="Science">
        <title>The genome sequence of Trypanosoma cruzi, etiologic agent of Chagas disease.</title>
        <authorList>
            <person name="El-Sayed N.M."/>
            <person name="Myler P.J."/>
            <person name="Bartholomeu D.C."/>
            <person name="Nilsson D."/>
            <person name="Aggarwal G."/>
            <person name="Tran A.N."/>
            <person name="Ghedin E."/>
            <person name="Worthey E.A."/>
            <person name="Delcher A.L."/>
            <person name="Blandin G."/>
            <person name="Westenberger S.J."/>
            <person name="Caler E."/>
            <person name="Cerqueira G.C."/>
            <person name="Branche C."/>
            <person name="Haas B."/>
            <person name="Anupama A."/>
            <person name="Arner E."/>
            <person name="Aslund L."/>
            <person name="Attipoe P."/>
            <person name="Bontempi E."/>
            <person name="Bringaud F."/>
            <person name="Burton P."/>
            <person name="Cadag E."/>
            <person name="Campbell D.A."/>
            <person name="Carrington M."/>
            <person name="Crabtree J."/>
            <person name="Darban H."/>
            <person name="da Silveira J.F."/>
            <person name="de Jong P."/>
            <person name="Edwards K."/>
            <person name="Englund P.T."/>
            <person name="Fazelina G."/>
            <person name="Feldblyum T."/>
            <person name="Ferella M."/>
            <person name="Frasch A.C."/>
            <person name="Gull K."/>
            <person name="Horn D."/>
            <person name="Hou L."/>
            <person name="Huang Y."/>
            <person name="Kindlund E."/>
            <person name="Klingbeil M."/>
            <person name="Kluge S."/>
            <person name="Koo H."/>
            <person name="Lacerda D."/>
            <person name="Levin M.J."/>
            <person name="Lorenzi H."/>
            <person name="Louie T."/>
            <person name="Machado C.R."/>
            <person name="McCulloch R."/>
            <person name="McKenna A."/>
            <person name="Mizuno Y."/>
            <person name="Mottram J.C."/>
            <person name="Nelson S."/>
            <person name="Ochaya S."/>
            <person name="Osoegawa K."/>
            <person name="Pai G."/>
            <person name="Parsons M."/>
            <person name="Pentony M."/>
            <person name="Pettersson U."/>
            <person name="Pop M."/>
            <person name="Ramirez J.L."/>
            <person name="Rinta J."/>
            <person name="Robertson L."/>
            <person name="Salzberg S.L."/>
            <person name="Sanchez D.O."/>
            <person name="Seyler A."/>
            <person name="Sharma R."/>
            <person name="Shetty J."/>
            <person name="Simpson A.J."/>
            <person name="Sisk E."/>
            <person name="Tammi M.T."/>
            <person name="Tarleton R."/>
            <person name="Teixeira S."/>
            <person name="Van Aken S."/>
            <person name="Vogt C."/>
            <person name="Ward P.N."/>
            <person name="Wickstead B."/>
            <person name="Wortman J."/>
            <person name="White O."/>
            <person name="Fraser C.M."/>
            <person name="Stuart K.D."/>
            <person name="Andersson B."/>
        </authorList>
    </citation>
    <scope>NUCLEOTIDE SEQUENCE [LARGE SCALE GENOMIC DNA]</scope>
    <source>
        <strain evidence="1 2">CL Brener</strain>
    </source>
</reference>